<dbReference type="EMBL" id="BBML01000005">
    <property type="protein sequence ID" value="GAK97269.1"/>
    <property type="molecule type" value="Genomic_DNA"/>
</dbReference>
<organism evidence="1 2">
    <name type="scientific">Nonlabens tegetincola</name>
    <dbReference type="NCBI Taxonomy" id="323273"/>
    <lineage>
        <taxon>Bacteria</taxon>
        <taxon>Pseudomonadati</taxon>
        <taxon>Bacteroidota</taxon>
        <taxon>Flavobacteriia</taxon>
        <taxon>Flavobacteriales</taxon>
        <taxon>Flavobacteriaceae</taxon>
        <taxon>Nonlabens</taxon>
    </lineage>
</organism>
<accession>A0A090Q2G2</accession>
<reference evidence="1" key="1">
    <citation type="journal article" date="2014" name="Genome Announc.">
        <title>Draft Genome Sequences of Marine Flavobacterium Nonlabens Strains NR17, NR24, NR27, NR32, NR33, and Ara13.</title>
        <authorList>
            <person name="Nakanishi M."/>
            <person name="Meirelles P."/>
            <person name="Suzuki R."/>
            <person name="Takatani N."/>
            <person name="Mino S."/>
            <person name="Suda W."/>
            <person name="Oshima K."/>
            <person name="Hattori M."/>
            <person name="Ohkuma M."/>
            <person name="Hosokawa M."/>
            <person name="Miyashita K."/>
            <person name="Thompson F.L."/>
            <person name="Niwa A."/>
            <person name="Sawabe T."/>
            <person name="Sawabe T."/>
        </authorList>
    </citation>
    <scope>NUCLEOTIDE SEQUENCE [LARGE SCALE GENOMIC DNA]</scope>
    <source>
        <strain evidence="1">JCM 19294</strain>
    </source>
</reference>
<evidence type="ECO:0008006" key="3">
    <source>
        <dbReference type="Google" id="ProtNLM"/>
    </source>
</evidence>
<keyword evidence="2" id="KW-1185">Reference proteome</keyword>
<gene>
    <name evidence="1" type="ORF">JCM19294_1315</name>
</gene>
<dbReference type="Gene3D" id="2.40.70.10">
    <property type="entry name" value="Acid Proteases"/>
    <property type="match status" value="1"/>
</dbReference>
<protein>
    <recommendedName>
        <fullName evidence="3">Peptidase A2 domain-containing protein</fullName>
    </recommendedName>
</protein>
<comment type="caution">
    <text evidence="1">The sequence shown here is derived from an EMBL/GenBank/DDBJ whole genome shotgun (WGS) entry which is preliminary data.</text>
</comment>
<evidence type="ECO:0000313" key="1">
    <source>
        <dbReference type="EMBL" id="GAK97269.1"/>
    </source>
</evidence>
<dbReference type="RefSeq" id="WP_042278843.1">
    <property type="nucleotide sequence ID" value="NZ_BBML01000005.1"/>
</dbReference>
<sequence length="62" mass="7100">MIAQQDYFTFKNDQKKIFVEFDNSGGLIIVPIELNGTKLNFMLDTGAPKILFIILMVLIHLK</sequence>
<dbReference type="Proteomes" id="UP000029221">
    <property type="component" value="Unassembled WGS sequence"/>
</dbReference>
<dbReference type="AlphaFoldDB" id="A0A090Q2G2"/>
<dbReference type="InterPro" id="IPR021109">
    <property type="entry name" value="Peptidase_aspartic_dom_sf"/>
</dbReference>
<evidence type="ECO:0000313" key="2">
    <source>
        <dbReference type="Proteomes" id="UP000029221"/>
    </source>
</evidence>
<name>A0A090Q2G2_9FLAO</name>
<proteinExistence type="predicted"/>